<keyword evidence="4" id="KW-0472">Membrane</keyword>
<dbReference type="PRINTS" id="PR00032">
    <property type="entry name" value="HTHARAC"/>
</dbReference>
<evidence type="ECO:0000259" key="5">
    <source>
        <dbReference type="PROSITE" id="PS01124"/>
    </source>
</evidence>
<evidence type="ECO:0000256" key="1">
    <source>
        <dbReference type="ARBA" id="ARBA00023015"/>
    </source>
</evidence>
<dbReference type="Gene3D" id="1.10.10.60">
    <property type="entry name" value="Homeodomain-like"/>
    <property type="match status" value="2"/>
</dbReference>
<dbReference type="SUPFAM" id="SSF46689">
    <property type="entry name" value="Homeodomain-like"/>
    <property type="match status" value="2"/>
</dbReference>
<evidence type="ECO:0000313" key="6">
    <source>
        <dbReference type="EMBL" id="AEE97261.1"/>
    </source>
</evidence>
<accession>F4A2J5</accession>
<sequence length="800" mass="92671">MHFTIFNKDFRKVKGIFFNQLLIASIFLAIAPALVIFILSYSNYNSALENQAKSQNIFMVEQYNKNIEDSLSKLINETNRLLLNENINTFDLSMSKLYFNPSETNIFLSIYNSLMEEQRVLYETVDSIYLYYPKINLVISNYGYYEKNAFYDTDIIKTLDTDNTPKFDYYIINRKINYPENYSMTNRYLGNVLTVIRPMPFSINKAFLVLNIKEDVFLHINNTDKNMTDIFLITDEKGNEVFSSIKLKDKYDYDVRSSILKSIPNIWQSGFFINNDESDLTVFYSEPNKYGLRTVMLLPNNYIYTNIDSLKLLIIAIFAFTMACSLIVSYIISQKLYGPLGHLLSNIIIKKSNTANIIKNRNEFSLIEKEYTSITEQNLQFSQKLSANLPLLKELFFKNILDGKSIDIESINKRADFLEITNIKDATSFTVYVLLVENTINVLDTDNILQLHYLKEAINTVIKNELKYENIEVLYISADDDMVILVSWDEETDNKQFIPERIDLALKNQIAANIYIGVGITVNDITALKYSYSTAINSIHYVGINDTSNIAYADHCQYTVLKPDHIISKYKKQLLLDILNCDYDNSIATFNKMVNEILTQNILYECFQEAIIQLLNDILRFIETNGIPVISIDKNLYKEIMNIKTVKDVINWTINQLNEIIYYISNHKTDHHSVLAIDIVNYIHANYDKNINLETTADHFSLSRQCFSKIFSQEVGKSFNDYLNAVRLEVSIKYLKESDMSVKDISEKVGFGSSQYYIKLFKNKYGITPAQYRDKINYSYTVSVAKPYDKIAQSSSKDVT</sequence>
<keyword evidence="4" id="KW-0812">Transmembrane</keyword>
<organism evidence="6 7">
    <name type="scientific">Mahella australiensis (strain DSM 15567 / CIP 107919 / 50-1 BON)</name>
    <dbReference type="NCBI Taxonomy" id="697281"/>
    <lineage>
        <taxon>Bacteria</taxon>
        <taxon>Bacillati</taxon>
        <taxon>Bacillota</taxon>
        <taxon>Clostridia</taxon>
        <taxon>Thermoanaerobacterales</taxon>
        <taxon>Thermoanaerobacterales Family IV. Incertae Sedis</taxon>
        <taxon>Mahella</taxon>
    </lineage>
</organism>
<keyword evidence="4" id="KW-1133">Transmembrane helix</keyword>
<dbReference type="InterPro" id="IPR018060">
    <property type="entry name" value="HTH_AraC"/>
</dbReference>
<dbReference type="EMBL" id="CP002360">
    <property type="protein sequence ID" value="AEE97261.1"/>
    <property type="molecule type" value="Genomic_DNA"/>
</dbReference>
<dbReference type="PANTHER" id="PTHR43280:SF2">
    <property type="entry name" value="HTH-TYPE TRANSCRIPTIONAL REGULATOR EXSA"/>
    <property type="match status" value="1"/>
</dbReference>
<feature type="transmembrane region" description="Helical" evidence="4">
    <location>
        <begin position="21"/>
        <end position="41"/>
    </location>
</feature>
<evidence type="ECO:0000256" key="2">
    <source>
        <dbReference type="ARBA" id="ARBA00023125"/>
    </source>
</evidence>
<keyword evidence="3" id="KW-0804">Transcription</keyword>
<dbReference type="InterPro" id="IPR020449">
    <property type="entry name" value="Tscrpt_reg_AraC-type_HTH"/>
</dbReference>
<dbReference type="SMART" id="SM00342">
    <property type="entry name" value="HTH_ARAC"/>
    <property type="match status" value="1"/>
</dbReference>
<evidence type="ECO:0000313" key="7">
    <source>
        <dbReference type="Proteomes" id="UP000008457"/>
    </source>
</evidence>
<dbReference type="STRING" id="697281.Mahau_2089"/>
<keyword evidence="2" id="KW-0238">DNA-binding</keyword>
<dbReference type="KEGG" id="mas:Mahau_2089"/>
<dbReference type="Proteomes" id="UP000008457">
    <property type="component" value="Chromosome"/>
</dbReference>
<dbReference type="PANTHER" id="PTHR43280">
    <property type="entry name" value="ARAC-FAMILY TRANSCRIPTIONAL REGULATOR"/>
    <property type="match status" value="1"/>
</dbReference>
<name>F4A2J5_MAHA5</name>
<dbReference type="InterPro" id="IPR041522">
    <property type="entry name" value="CdaR_GGDEF"/>
</dbReference>
<reference evidence="7" key="1">
    <citation type="submission" date="2010-11" db="EMBL/GenBank/DDBJ databases">
        <title>The complete genome of Mahella australiensis DSM 15567.</title>
        <authorList>
            <consortium name="US DOE Joint Genome Institute (JGI-PGF)"/>
            <person name="Lucas S."/>
            <person name="Copeland A."/>
            <person name="Lapidus A."/>
            <person name="Bruce D."/>
            <person name="Goodwin L."/>
            <person name="Pitluck S."/>
            <person name="Kyrpides N."/>
            <person name="Mavromatis K."/>
            <person name="Pagani I."/>
            <person name="Ivanova N."/>
            <person name="Teshima H."/>
            <person name="Brettin T."/>
            <person name="Detter J.C."/>
            <person name="Han C."/>
            <person name="Tapia R."/>
            <person name="Land M."/>
            <person name="Hauser L."/>
            <person name="Markowitz V."/>
            <person name="Cheng J.-F."/>
            <person name="Hugenholtz P."/>
            <person name="Woyke T."/>
            <person name="Wu D."/>
            <person name="Spring S."/>
            <person name="Pukall R."/>
            <person name="Steenblock K."/>
            <person name="Schneider S."/>
            <person name="Klenk H.-P."/>
            <person name="Eisen J.A."/>
        </authorList>
    </citation>
    <scope>NUCLEOTIDE SEQUENCE [LARGE SCALE GENOMIC DNA]</scope>
    <source>
        <strain evidence="7">DSM 15567 / CIP 107919 / 50-1 BON</strain>
    </source>
</reference>
<gene>
    <name evidence="6" type="ordered locus">Mahau_2089</name>
</gene>
<dbReference type="eggNOG" id="COG2207">
    <property type="taxonomic scope" value="Bacteria"/>
</dbReference>
<dbReference type="RefSeq" id="WP_013781689.1">
    <property type="nucleotide sequence ID" value="NC_015520.1"/>
</dbReference>
<dbReference type="GO" id="GO:0043565">
    <property type="term" value="F:sequence-specific DNA binding"/>
    <property type="evidence" value="ECO:0007669"/>
    <property type="project" value="InterPro"/>
</dbReference>
<dbReference type="InterPro" id="IPR018062">
    <property type="entry name" value="HTH_AraC-typ_CS"/>
</dbReference>
<dbReference type="PROSITE" id="PS01124">
    <property type="entry name" value="HTH_ARAC_FAMILY_2"/>
    <property type="match status" value="1"/>
</dbReference>
<dbReference type="Pfam" id="PF12833">
    <property type="entry name" value="HTH_18"/>
    <property type="match status" value="1"/>
</dbReference>
<feature type="domain" description="HTH araC/xylS-type" evidence="5">
    <location>
        <begin position="677"/>
        <end position="775"/>
    </location>
</feature>
<dbReference type="HOGENOM" id="CLU_019175_2_0_9"/>
<protein>
    <submittedName>
        <fullName evidence="6">Transcriptional regulator, AraC family</fullName>
    </submittedName>
</protein>
<evidence type="ECO:0000256" key="4">
    <source>
        <dbReference type="SAM" id="Phobius"/>
    </source>
</evidence>
<dbReference type="AlphaFoldDB" id="F4A2J5"/>
<feature type="transmembrane region" description="Helical" evidence="4">
    <location>
        <begin position="312"/>
        <end position="332"/>
    </location>
</feature>
<keyword evidence="7" id="KW-1185">Reference proteome</keyword>
<dbReference type="GO" id="GO:0003700">
    <property type="term" value="F:DNA-binding transcription factor activity"/>
    <property type="evidence" value="ECO:0007669"/>
    <property type="project" value="InterPro"/>
</dbReference>
<keyword evidence="1" id="KW-0805">Transcription regulation</keyword>
<dbReference type="PROSITE" id="PS00041">
    <property type="entry name" value="HTH_ARAC_FAMILY_1"/>
    <property type="match status" value="1"/>
</dbReference>
<dbReference type="InterPro" id="IPR009057">
    <property type="entry name" value="Homeodomain-like_sf"/>
</dbReference>
<evidence type="ECO:0000256" key="3">
    <source>
        <dbReference type="ARBA" id="ARBA00023163"/>
    </source>
</evidence>
<reference evidence="6 7" key="2">
    <citation type="journal article" date="2011" name="Stand. Genomic Sci.">
        <title>Complete genome sequence of Mahella australiensis type strain (50-1 BON).</title>
        <authorList>
            <person name="Sikorski J."/>
            <person name="Teshima H."/>
            <person name="Nolan M."/>
            <person name="Lucas S."/>
            <person name="Hammon N."/>
            <person name="Deshpande S."/>
            <person name="Cheng J.F."/>
            <person name="Pitluck S."/>
            <person name="Liolios K."/>
            <person name="Pagani I."/>
            <person name="Ivanova N."/>
            <person name="Huntemann M."/>
            <person name="Mavromatis K."/>
            <person name="Ovchinikova G."/>
            <person name="Pati A."/>
            <person name="Tapia R."/>
            <person name="Han C."/>
            <person name="Goodwin L."/>
            <person name="Chen A."/>
            <person name="Palaniappan K."/>
            <person name="Land M."/>
            <person name="Hauser L."/>
            <person name="Ngatchou-Djao O.D."/>
            <person name="Rohde M."/>
            <person name="Pukall R."/>
            <person name="Spring S."/>
            <person name="Abt B."/>
            <person name="Goker M."/>
            <person name="Detter J.C."/>
            <person name="Woyke T."/>
            <person name="Bristow J."/>
            <person name="Markowitz V."/>
            <person name="Hugenholtz P."/>
            <person name="Eisen J.A."/>
            <person name="Kyrpides N.C."/>
            <person name="Klenk H.P."/>
            <person name="Lapidus A."/>
        </authorList>
    </citation>
    <scope>NUCLEOTIDE SEQUENCE [LARGE SCALE GENOMIC DNA]</scope>
    <source>
        <strain evidence="7">DSM 15567 / CIP 107919 / 50-1 BON</strain>
    </source>
</reference>
<dbReference type="Pfam" id="PF17853">
    <property type="entry name" value="GGDEF_2"/>
    <property type="match status" value="1"/>
</dbReference>
<proteinExistence type="predicted"/>